<keyword evidence="2" id="KW-1185">Reference proteome</keyword>
<sequence>MIEKKEVCVWSGKVVSHRTEMSLFQCFTVPPPSFNDILGESEDGDTLHLQDESSSYFSVHEGPQRISLNELIDLVTDLGLSIDDKIEAKKRKLNITWDLIFVI</sequence>
<dbReference type="Proteomes" id="UP000887013">
    <property type="component" value="Unassembled WGS sequence"/>
</dbReference>
<dbReference type="EMBL" id="BMAW01044875">
    <property type="protein sequence ID" value="GFS46796.1"/>
    <property type="molecule type" value="Genomic_DNA"/>
</dbReference>
<protein>
    <submittedName>
        <fullName evidence="1">Uncharacterized protein</fullName>
    </submittedName>
</protein>
<proteinExistence type="predicted"/>
<dbReference type="OrthoDB" id="6459823at2759"/>
<comment type="caution">
    <text evidence="1">The sequence shown here is derived from an EMBL/GenBank/DDBJ whole genome shotgun (WGS) entry which is preliminary data.</text>
</comment>
<reference evidence="1" key="1">
    <citation type="submission" date="2020-08" db="EMBL/GenBank/DDBJ databases">
        <title>Multicomponent nature underlies the extraordinary mechanical properties of spider dragline silk.</title>
        <authorList>
            <person name="Kono N."/>
            <person name="Nakamura H."/>
            <person name="Mori M."/>
            <person name="Yoshida Y."/>
            <person name="Ohtoshi R."/>
            <person name="Malay A.D."/>
            <person name="Moran D.A.P."/>
            <person name="Tomita M."/>
            <person name="Numata K."/>
            <person name="Arakawa K."/>
        </authorList>
    </citation>
    <scope>NUCLEOTIDE SEQUENCE</scope>
</reference>
<name>A0A8X6J8Q9_NEPPI</name>
<evidence type="ECO:0000313" key="1">
    <source>
        <dbReference type="EMBL" id="GFS46796.1"/>
    </source>
</evidence>
<evidence type="ECO:0000313" key="2">
    <source>
        <dbReference type="Proteomes" id="UP000887013"/>
    </source>
</evidence>
<accession>A0A8X6J8Q9</accession>
<organism evidence="1 2">
    <name type="scientific">Nephila pilipes</name>
    <name type="common">Giant wood spider</name>
    <name type="synonym">Nephila maculata</name>
    <dbReference type="NCBI Taxonomy" id="299642"/>
    <lineage>
        <taxon>Eukaryota</taxon>
        <taxon>Metazoa</taxon>
        <taxon>Ecdysozoa</taxon>
        <taxon>Arthropoda</taxon>
        <taxon>Chelicerata</taxon>
        <taxon>Arachnida</taxon>
        <taxon>Araneae</taxon>
        <taxon>Araneomorphae</taxon>
        <taxon>Entelegynae</taxon>
        <taxon>Araneoidea</taxon>
        <taxon>Nephilidae</taxon>
        <taxon>Nephila</taxon>
    </lineage>
</organism>
<gene>
    <name evidence="1" type="ORF">NPIL_3211</name>
</gene>
<dbReference type="AlphaFoldDB" id="A0A8X6J8Q9"/>